<feature type="compositionally biased region" description="Polar residues" evidence="1">
    <location>
        <begin position="194"/>
        <end position="208"/>
    </location>
</feature>
<dbReference type="EMBL" id="MU826875">
    <property type="protein sequence ID" value="KAJ7370013.1"/>
    <property type="molecule type" value="Genomic_DNA"/>
</dbReference>
<dbReference type="Proteomes" id="UP001163046">
    <property type="component" value="Unassembled WGS sequence"/>
</dbReference>
<evidence type="ECO:0000313" key="2">
    <source>
        <dbReference type="EMBL" id="KAJ7370013.1"/>
    </source>
</evidence>
<reference evidence="2" key="1">
    <citation type="submission" date="2023-01" db="EMBL/GenBank/DDBJ databases">
        <title>Genome assembly of the deep-sea coral Lophelia pertusa.</title>
        <authorList>
            <person name="Herrera S."/>
            <person name="Cordes E."/>
        </authorList>
    </citation>
    <scope>NUCLEOTIDE SEQUENCE</scope>
    <source>
        <strain evidence="2">USNM1676648</strain>
        <tissue evidence="2">Polyp</tissue>
    </source>
</reference>
<sequence>MENGNKFHEHCFGIIPFGSEGDRNSWCLEHDDGDKEYVATSALANFHPAIYGCLESPMLKALSSMSAVVNPMCQEMLPYIVQLLTNQSSTVFDSRNVPSFDECAAQWEWLALFICKVNGLDYTREHAERLTENPFQCLTQLLAMTLQNLDFNQFIKNIMMLMGANVYENEMRLVTQESSDKDESRRNMKKDSRGTSPSIDESDVTPQTCDDRQKPNEDLGTTSSVRVDSMFKFLKARRRREE</sequence>
<feature type="region of interest" description="Disordered" evidence="1">
    <location>
        <begin position="176"/>
        <end position="224"/>
    </location>
</feature>
<name>A0A9W9YXS9_9CNID</name>
<evidence type="ECO:0000313" key="3">
    <source>
        <dbReference type="Proteomes" id="UP001163046"/>
    </source>
</evidence>
<dbReference type="AlphaFoldDB" id="A0A9W9YXS9"/>
<comment type="caution">
    <text evidence="2">The sequence shown here is derived from an EMBL/GenBank/DDBJ whole genome shotgun (WGS) entry which is preliminary data.</text>
</comment>
<evidence type="ECO:0000256" key="1">
    <source>
        <dbReference type="SAM" id="MobiDB-lite"/>
    </source>
</evidence>
<feature type="compositionally biased region" description="Basic and acidic residues" evidence="1">
    <location>
        <begin position="178"/>
        <end position="193"/>
    </location>
</feature>
<gene>
    <name evidence="2" type="ORF">OS493_034745</name>
</gene>
<organism evidence="2 3">
    <name type="scientific">Desmophyllum pertusum</name>
    <dbReference type="NCBI Taxonomy" id="174260"/>
    <lineage>
        <taxon>Eukaryota</taxon>
        <taxon>Metazoa</taxon>
        <taxon>Cnidaria</taxon>
        <taxon>Anthozoa</taxon>
        <taxon>Hexacorallia</taxon>
        <taxon>Scleractinia</taxon>
        <taxon>Caryophylliina</taxon>
        <taxon>Caryophylliidae</taxon>
        <taxon>Desmophyllum</taxon>
    </lineage>
</organism>
<protein>
    <submittedName>
        <fullName evidence="2">Uncharacterized protein</fullName>
    </submittedName>
</protein>
<keyword evidence="3" id="KW-1185">Reference proteome</keyword>
<accession>A0A9W9YXS9</accession>
<proteinExistence type="predicted"/>